<dbReference type="GO" id="GO:0070837">
    <property type="term" value="P:dehydroascorbic acid transport"/>
    <property type="evidence" value="ECO:0000318"/>
    <property type="project" value="GO_Central"/>
</dbReference>
<evidence type="ECO:0000256" key="2">
    <source>
        <dbReference type="ARBA" id="ARBA00004135"/>
    </source>
</evidence>
<dbReference type="InterPro" id="IPR045263">
    <property type="entry name" value="GLUT"/>
</dbReference>
<dbReference type="PROSITE" id="PS00217">
    <property type="entry name" value="SUGAR_TRANSPORT_2"/>
    <property type="match status" value="1"/>
</dbReference>
<organism evidence="19 20">
    <name type="scientific">Monodelphis domestica</name>
    <name type="common">Gray short-tailed opossum</name>
    <dbReference type="NCBI Taxonomy" id="13616"/>
    <lineage>
        <taxon>Eukaryota</taxon>
        <taxon>Metazoa</taxon>
        <taxon>Chordata</taxon>
        <taxon>Craniata</taxon>
        <taxon>Vertebrata</taxon>
        <taxon>Euteleostomi</taxon>
        <taxon>Mammalia</taxon>
        <taxon>Metatheria</taxon>
        <taxon>Didelphimorphia</taxon>
        <taxon>Didelphidae</taxon>
        <taxon>Monodelphis</taxon>
    </lineage>
</organism>
<evidence type="ECO:0000256" key="6">
    <source>
        <dbReference type="ARBA" id="ARBA00022448"/>
    </source>
</evidence>
<evidence type="ECO:0000256" key="10">
    <source>
        <dbReference type="ARBA" id="ARBA00022989"/>
    </source>
</evidence>
<feature type="transmembrane region" description="Helical" evidence="17">
    <location>
        <begin position="108"/>
        <end position="128"/>
    </location>
</feature>
<dbReference type="GO" id="GO:0016324">
    <property type="term" value="C:apical plasma membrane"/>
    <property type="evidence" value="ECO:0007669"/>
    <property type="project" value="UniProtKB-SubCell"/>
</dbReference>
<dbReference type="FunFam" id="1.20.1250.20:FF:001511">
    <property type="entry name" value="Solute carrier family 2, facilitated glucose transporter member 5"/>
    <property type="match status" value="1"/>
</dbReference>
<dbReference type="PANTHER" id="PTHR23503:SF32">
    <property type="entry name" value="SOLUTE CARRIER FAMILY 2, FACILITATED GLUCOSE TRANSPORTER MEMBER 5"/>
    <property type="match status" value="1"/>
</dbReference>
<dbReference type="Gene3D" id="1.20.1250.20">
    <property type="entry name" value="MFS general substrate transporter like domains"/>
    <property type="match status" value="1"/>
</dbReference>
<evidence type="ECO:0000256" key="11">
    <source>
        <dbReference type="ARBA" id="ARBA00022990"/>
    </source>
</evidence>
<dbReference type="PRINTS" id="PR01194">
    <property type="entry name" value="GLUCTRSPORT5"/>
</dbReference>
<evidence type="ECO:0000313" key="20">
    <source>
        <dbReference type="Proteomes" id="UP000002280"/>
    </source>
</evidence>
<evidence type="ECO:0000256" key="1">
    <source>
        <dbReference type="ARBA" id="ARBA00000590"/>
    </source>
</evidence>
<dbReference type="PROSITE" id="PS50850">
    <property type="entry name" value="MFS"/>
    <property type="match status" value="1"/>
</dbReference>
<dbReference type="GO" id="GO:0005886">
    <property type="term" value="C:plasma membrane"/>
    <property type="evidence" value="ECO:0000318"/>
    <property type="project" value="GO_Central"/>
</dbReference>
<feature type="transmembrane region" description="Helical" evidence="17">
    <location>
        <begin position="322"/>
        <end position="342"/>
    </location>
</feature>
<name>F7GB00_MONDO</name>
<dbReference type="GO" id="GO:0015755">
    <property type="term" value="P:fructose transmembrane transport"/>
    <property type="evidence" value="ECO:0000318"/>
    <property type="project" value="GO_Central"/>
</dbReference>
<evidence type="ECO:0000256" key="13">
    <source>
        <dbReference type="ARBA" id="ARBA00023180"/>
    </source>
</evidence>
<feature type="transmembrane region" description="Helical" evidence="17">
    <location>
        <begin position="75"/>
        <end position="96"/>
    </location>
</feature>
<dbReference type="AlphaFoldDB" id="F7GB00"/>
<dbReference type="Ensembl" id="ENSMODT00000011882.4">
    <property type="protein sequence ID" value="ENSMODP00000011662.4"/>
    <property type="gene ID" value="ENSMODG00000009329.4"/>
</dbReference>
<dbReference type="GO" id="GO:0046323">
    <property type="term" value="P:D-glucose import"/>
    <property type="evidence" value="ECO:0000318"/>
    <property type="project" value="GO_Central"/>
</dbReference>
<dbReference type="InterPro" id="IPR002442">
    <property type="entry name" value="Fru_transpt_5"/>
</dbReference>
<keyword evidence="6 16" id="KW-0813">Transport</keyword>
<sequence>MESNPFILQVKKLRPREKLTLVLGLATLVAAFGSSFQYGYNVAVVNSPAEIMQNFYNTTYFNRTSEYLSSSSLTLLWSVTVSMFPLGGFLGSLMVGPMVNSCGRKGTLLINNIFSIVPAILMGCSKVAKSFEIIIFSRIMVGICAGLSSNVVPMYLGELSPKNLRGAIGVVPQLFITVGILVAQIFGLRSILTSEEGWPILLGITGIPAALQLLLLPFFPESPRYILMQKGDEEGARKALKKLRNSDNVEAEMEEIRLEDELEKAAGQVSVLNLFSTKAIRWQLISIIALMAGQQLSGINGVYYYADKIYKGAGVQENDVQYVTVGTGSVNVVMTILAVFIVERLGRRLLILIGFSICCLACIVLTIALSLQDTVAWMPYVSIVCVICYVVGHAIGPSPIPALIITEIFLQSSRPAAFMVGGTVHWLSNFTVGLIFPFMQVGLGDYSFIIFGIICLLTTIYTYFIIPETKAKTFVEINQIFAKINKVSEVPPEKEELQDFKPSVPL</sequence>
<evidence type="ECO:0000256" key="17">
    <source>
        <dbReference type="SAM" id="Phobius"/>
    </source>
</evidence>
<proteinExistence type="inferred from homology"/>
<keyword evidence="20" id="KW-1185">Reference proteome</keyword>
<dbReference type="InParanoid" id="F7GB00"/>
<dbReference type="SUPFAM" id="SSF103473">
    <property type="entry name" value="MFS general substrate transporter"/>
    <property type="match status" value="1"/>
</dbReference>
<keyword evidence="13" id="KW-0325">Glycoprotein</keyword>
<dbReference type="PRINTS" id="PR00171">
    <property type="entry name" value="SUGRTRNSPORT"/>
</dbReference>
<dbReference type="HOGENOM" id="CLU_001265_30_5_1"/>
<keyword evidence="10 17" id="KW-1133">Transmembrane helix</keyword>
<dbReference type="GO" id="GO:1990539">
    <property type="term" value="P:fructose import across plasma membrane"/>
    <property type="evidence" value="ECO:0007669"/>
    <property type="project" value="UniProtKB-ARBA"/>
</dbReference>
<feature type="transmembrane region" description="Helical" evidence="17">
    <location>
        <begin position="284"/>
        <end position="306"/>
    </location>
</feature>
<dbReference type="GeneTree" id="ENSGT00940000156846"/>
<reference evidence="19 20" key="1">
    <citation type="journal article" date="2007" name="Nature">
        <title>Genome of the marsupial Monodelphis domestica reveals innovation in non-coding sequences.</title>
        <authorList>
            <person name="Mikkelsen T.S."/>
            <person name="Wakefield M.J."/>
            <person name="Aken B."/>
            <person name="Amemiya C.T."/>
            <person name="Chang J.L."/>
            <person name="Duke S."/>
            <person name="Garber M."/>
            <person name="Gentles A.J."/>
            <person name="Goodstadt L."/>
            <person name="Heger A."/>
            <person name="Jurka J."/>
            <person name="Kamal M."/>
            <person name="Mauceli E."/>
            <person name="Searle S.M."/>
            <person name="Sharpe T."/>
            <person name="Baker M.L."/>
            <person name="Batzer M.A."/>
            <person name="Benos P.V."/>
            <person name="Belov K."/>
            <person name="Clamp M."/>
            <person name="Cook A."/>
            <person name="Cuff J."/>
            <person name="Das R."/>
            <person name="Davidow L."/>
            <person name="Deakin J.E."/>
            <person name="Fazzari M.J."/>
            <person name="Glass J.L."/>
            <person name="Grabherr M."/>
            <person name="Greally J.M."/>
            <person name="Gu W."/>
            <person name="Hore T.A."/>
            <person name="Huttley G.A."/>
            <person name="Kleber M."/>
            <person name="Jirtle R.L."/>
            <person name="Koina E."/>
            <person name="Lee J.T."/>
            <person name="Mahony S."/>
            <person name="Marra M.A."/>
            <person name="Miller R.D."/>
            <person name="Nicholls R.D."/>
            <person name="Oda M."/>
            <person name="Papenfuss A.T."/>
            <person name="Parra Z.E."/>
            <person name="Pollock D.D."/>
            <person name="Ray D.A."/>
            <person name="Schein J.E."/>
            <person name="Speed T.P."/>
            <person name="Thompson K."/>
            <person name="VandeBerg J.L."/>
            <person name="Wade C.M."/>
            <person name="Walker J.A."/>
            <person name="Waters P.D."/>
            <person name="Webber C."/>
            <person name="Weidman J.R."/>
            <person name="Xie X."/>
            <person name="Zody M.C."/>
            <person name="Baldwin J."/>
            <person name="Abdouelleil A."/>
            <person name="Abdulkadir J."/>
            <person name="Abebe A."/>
            <person name="Abera B."/>
            <person name="Abreu J."/>
            <person name="Acer S.C."/>
            <person name="Aftuck L."/>
            <person name="Alexander A."/>
            <person name="An P."/>
            <person name="Anderson E."/>
            <person name="Anderson S."/>
            <person name="Arachi H."/>
            <person name="Azer M."/>
            <person name="Bachantsang P."/>
            <person name="Barry A."/>
            <person name="Bayul T."/>
            <person name="Berlin A."/>
            <person name="Bessette D."/>
            <person name="Bloom T."/>
            <person name="Bloom T."/>
            <person name="Boguslavskiy L."/>
            <person name="Bonnet C."/>
            <person name="Boukhgalter B."/>
            <person name="Bourzgui I."/>
            <person name="Brown A."/>
            <person name="Cahill P."/>
            <person name="Channer S."/>
            <person name="Cheshatsang Y."/>
            <person name="Chuda L."/>
            <person name="Citroen M."/>
            <person name="Collymore A."/>
            <person name="Cooke P."/>
            <person name="Costello M."/>
            <person name="D'Aco K."/>
            <person name="Daza R."/>
            <person name="De Haan G."/>
            <person name="DeGray S."/>
            <person name="DeMaso C."/>
            <person name="Dhargay N."/>
            <person name="Dooley K."/>
            <person name="Dooley E."/>
            <person name="Doricent M."/>
            <person name="Dorje P."/>
            <person name="Dorjee K."/>
            <person name="Dupes A."/>
            <person name="Elong R."/>
            <person name="Falk J."/>
            <person name="Farina A."/>
            <person name="Faro S."/>
            <person name="Ferguson D."/>
            <person name="Fisher S."/>
            <person name="Foley C.D."/>
            <person name="Franke A."/>
            <person name="Friedrich D."/>
            <person name="Gadbois L."/>
            <person name="Gearin G."/>
            <person name="Gearin C.R."/>
            <person name="Giannoukos G."/>
            <person name="Goode T."/>
            <person name="Graham J."/>
            <person name="Grandbois E."/>
            <person name="Grewal S."/>
            <person name="Gyaltsen K."/>
            <person name="Hafez N."/>
            <person name="Hagos B."/>
            <person name="Hall J."/>
            <person name="Henson C."/>
            <person name="Hollinger A."/>
            <person name="Honan T."/>
            <person name="Huard M.D."/>
            <person name="Hughes L."/>
            <person name="Hurhula B."/>
            <person name="Husby M.E."/>
            <person name="Kamat A."/>
            <person name="Kanga B."/>
            <person name="Kashin S."/>
            <person name="Khazanovich D."/>
            <person name="Kisner P."/>
            <person name="Lance K."/>
            <person name="Lara M."/>
            <person name="Lee W."/>
            <person name="Lennon N."/>
            <person name="Letendre F."/>
            <person name="LeVine R."/>
            <person name="Lipovsky A."/>
            <person name="Liu X."/>
            <person name="Liu J."/>
            <person name="Liu S."/>
            <person name="Lokyitsang T."/>
            <person name="Lokyitsang Y."/>
            <person name="Lubonja R."/>
            <person name="Lui A."/>
            <person name="MacDonald P."/>
            <person name="Magnisalis V."/>
            <person name="Maru K."/>
            <person name="Matthews C."/>
            <person name="McCusker W."/>
            <person name="McDonough S."/>
            <person name="Mehta T."/>
            <person name="Meldrim J."/>
            <person name="Meneus L."/>
            <person name="Mihai O."/>
            <person name="Mihalev A."/>
            <person name="Mihova T."/>
            <person name="Mittelman R."/>
            <person name="Mlenga V."/>
            <person name="Montmayeur A."/>
            <person name="Mulrain L."/>
            <person name="Navidi A."/>
            <person name="Naylor J."/>
            <person name="Negash T."/>
            <person name="Nguyen T."/>
            <person name="Nguyen N."/>
            <person name="Nicol R."/>
            <person name="Norbu C."/>
            <person name="Norbu N."/>
            <person name="Novod N."/>
            <person name="O'Neill B."/>
            <person name="Osman S."/>
            <person name="Markiewicz E."/>
            <person name="Oyono O.L."/>
            <person name="Patti C."/>
            <person name="Phunkhang P."/>
            <person name="Pierre F."/>
            <person name="Priest M."/>
            <person name="Raghuraman S."/>
            <person name="Rege F."/>
            <person name="Reyes R."/>
            <person name="Rise C."/>
            <person name="Rogov P."/>
            <person name="Ross K."/>
            <person name="Ryan E."/>
            <person name="Settipalli S."/>
            <person name="Shea T."/>
            <person name="Sherpa N."/>
            <person name="Shi L."/>
            <person name="Shih D."/>
            <person name="Sparrow T."/>
            <person name="Spaulding J."/>
            <person name="Stalker J."/>
            <person name="Stange-Thomann N."/>
            <person name="Stavropoulos S."/>
            <person name="Stone C."/>
            <person name="Strader C."/>
            <person name="Tesfaye S."/>
            <person name="Thomson T."/>
            <person name="Thoulutsang Y."/>
            <person name="Thoulutsang D."/>
            <person name="Topham K."/>
            <person name="Topping I."/>
            <person name="Tsamla T."/>
            <person name="Vassiliev H."/>
            <person name="Vo A."/>
            <person name="Wangchuk T."/>
            <person name="Wangdi T."/>
            <person name="Weiand M."/>
            <person name="Wilkinson J."/>
            <person name="Wilson A."/>
            <person name="Yadav S."/>
            <person name="Young G."/>
            <person name="Yu Q."/>
            <person name="Zembek L."/>
            <person name="Zhong D."/>
            <person name="Zimmer A."/>
            <person name="Zwirko Z."/>
            <person name="Jaffe D.B."/>
            <person name="Alvarez P."/>
            <person name="Brockman W."/>
            <person name="Butler J."/>
            <person name="Chin C."/>
            <person name="Gnerre S."/>
            <person name="MacCallum I."/>
            <person name="Graves J.A."/>
            <person name="Ponting C.P."/>
            <person name="Breen M."/>
            <person name="Samollow P.B."/>
            <person name="Lander E.S."/>
            <person name="Lindblad-Toh K."/>
        </authorList>
    </citation>
    <scope>NUCLEOTIDE SEQUENCE [LARGE SCALE GENOMIC DNA]</scope>
</reference>
<dbReference type="GO" id="GO:0042383">
    <property type="term" value="C:sarcolemma"/>
    <property type="evidence" value="ECO:0007669"/>
    <property type="project" value="UniProtKB-SubCell"/>
</dbReference>
<dbReference type="GO" id="GO:0005353">
    <property type="term" value="F:fructose transmembrane transporter activity"/>
    <property type="evidence" value="ECO:0000318"/>
    <property type="project" value="GO_Central"/>
</dbReference>
<evidence type="ECO:0000256" key="7">
    <source>
        <dbReference type="ARBA" id="ARBA00022475"/>
    </source>
</evidence>
<dbReference type="eggNOG" id="KOG0569">
    <property type="taxonomic scope" value="Eukaryota"/>
</dbReference>
<dbReference type="InterPro" id="IPR020846">
    <property type="entry name" value="MFS_dom"/>
</dbReference>
<keyword evidence="12 17" id="KW-0472">Membrane</keyword>
<dbReference type="STRING" id="13616.ENSMODP00000011662"/>
<dbReference type="InterPro" id="IPR005828">
    <property type="entry name" value="MFS_sugar_transport-like"/>
</dbReference>
<dbReference type="InterPro" id="IPR036259">
    <property type="entry name" value="MFS_trans_sf"/>
</dbReference>
<evidence type="ECO:0000256" key="4">
    <source>
        <dbReference type="ARBA" id="ARBA00007004"/>
    </source>
</evidence>
<evidence type="ECO:0000256" key="14">
    <source>
        <dbReference type="ARBA" id="ARBA00029961"/>
    </source>
</evidence>
<keyword evidence="9 17" id="KW-0812">Transmembrane</keyword>
<evidence type="ECO:0000256" key="9">
    <source>
        <dbReference type="ARBA" id="ARBA00022692"/>
    </source>
</evidence>
<dbReference type="PROSITE" id="PS00216">
    <property type="entry name" value="SUGAR_TRANSPORT_1"/>
    <property type="match status" value="1"/>
</dbReference>
<feature type="transmembrane region" description="Helical" evidence="17">
    <location>
        <begin position="377"/>
        <end position="395"/>
    </location>
</feature>
<dbReference type="Bgee" id="ENSMODG00000009329">
    <property type="expression patterns" value="Expressed in adult mammalian kidney and 15 other cell types or tissues"/>
</dbReference>
<feature type="transmembrane region" description="Helical" evidence="17">
    <location>
        <begin position="134"/>
        <end position="156"/>
    </location>
</feature>
<dbReference type="PANTHER" id="PTHR23503">
    <property type="entry name" value="SOLUTE CARRIER FAMILY 2"/>
    <property type="match status" value="1"/>
</dbReference>
<dbReference type="GO" id="GO:0055056">
    <property type="term" value="F:D-glucose transmembrane transporter activity"/>
    <property type="evidence" value="ECO:0000318"/>
    <property type="project" value="GO_Central"/>
</dbReference>
<feature type="transmembrane region" description="Helical" evidence="17">
    <location>
        <begin position="21"/>
        <end position="40"/>
    </location>
</feature>
<evidence type="ECO:0000256" key="15">
    <source>
        <dbReference type="ARBA" id="ARBA00031099"/>
    </source>
</evidence>
<keyword evidence="11" id="KW-0007">Acetylation</keyword>
<dbReference type="NCBIfam" id="TIGR00879">
    <property type="entry name" value="SP"/>
    <property type="match status" value="1"/>
</dbReference>
<evidence type="ECO:0000259" key="18">
    <source>
        <dbReference type="PROSITE" id="PS50850"/>
    </source>
</evidence>
<evidence type="ECO:0000256" key="12">
    <source>
        <dbReference type="ARBA" id="ARBA00023136"/>
    </source>
</evidence>
<comment type="catalytic activity">
    <reaction evidence="1">
        <text>D-fructose(out) = D-fructose(in)</text>
        <dbReference type="Rhea" id="RHEA:60372"/>
        <dbReference type="ChEBI" id="CHEBI:37721"/>
    </reaction>
</comment>
<dbReference type="Pfam" id="PF00083">
    <property type="entry name" value="Sugar_tr"/>
    <property type="match status" value="1"/>
</dbReference>
<evidence type="ECO:0000256" key="8">
    <source>
        <dbReference type="ARBA" id="ARBA00022597"/>
    </source>
</evidence>
<comment type="subcellular location">
    <subcellularLocation>
        <location evidence="3">Apical cell membrane</location>
        <topology evidence="3">Multi-pass membrane protein</topology>
    </subcellularLocation>
    <subcellularLocation>
        <location evidence="2">Cell membrane</location>
        <location evidence="2">Sarcolemma</location>
    </subcellularLocation>
</comment>
<evidence type="ECO:0000313" key="19">
    <source>
        <dbReference type="Ensembl" id="ENSMODP00000011662.4"/>
    </source>
</evidence>
<feature type="transmembrane region" description="Helical" evidence="17">
    <location>
        <begin position="168"/>
        <end position="192"/>
    </location>
</feature>
<protein>
    <recommendedName>
        <fullName evidence="5">Solute carrier family 2, facilitated glucose transporter member 5</fullName>
    </recommendedName>
    <alternativeName>
        <fullName evidence="15">Fructose transporter</fullName>
    </alternativeName>
    <alternativeName>
        <fullName evidence="14">Glucose transporter type 5, small intestine</fullName>
    </alternativeName>
</protein>
<comment type="similarity">
    <text evidence="4">Belongs to the major facilitator superfamily. Sugar transporter (TC 2.A.1.1) family. Glucose transporter subfamily.</text>
</comment>
<dbReference type="OMA" id="QTTVSWM"/>
<feature type="domain" description="Major facilitator superfamily (MFS) profile" evidence="18">
    <location>
        <begin position="27"/>
        <end position="470"/>
    </location>
</feature>
<dbReference type="InterPro" id="IPR005829">
    <property type="entry name" value="Sugar_transporter_CS"/>
</dbReference>
<reference evidence="19" key="3">
    <citation type="submission" date="2025-09" db="UniProtKB">
        <authorList>
            <consortium name="Ensembl"/>
        </authorList>
    </citation>
    <scope>IDENTIFICATION</scope>
</reference>
<keyword evidence="7" id="KW-1003">Cell membrane</keyword>
<evidence type="ECO:0000256" key="16">
    <source>
        <dbReference type="RuleBase" id="RU003346"/>
    </source>
</evidence>
<feature type="transmembrane region" description="Helical" evidence="17">
    <location>
        <begin position="416"/>
        <end position="440"/>
    </location>
</feature>
<feature type="transmembrane region" description="Helical" evidence="17">
    <location>
        <begin position="446"/>
        <end position="466"/>
    </location>
</feature>
<accession>F7GB00</accession>
<feature type="transmembrane region" description="Helical" evidence="17">
    <location>
        <begin position="198"/>
        <end position="219"/>
    </location>
</feature>
<evidence type="ECO:0000256" key="5">
    <source>
        <dbReference type="ARBA" id="ARBA00015973"/>
    </source>
</evidence>
<keyword evidence="8" id="KW-0762">Sugar transport</keyword>
<dbReference type="FunCoup" id="F7GB00">
    <property type="interactions" value="158"/>
</dbReference>
<reference evidence="19" key="2">
    <citation type="submission" date="2025-08" db="UniProtKB">
        <authorList>
            <consortium name="Ensembl"/>
        </authorList>
    </citation>
    <scope>IDENTIFICATION</scope>
</reference>
<feature type="transmembrane region" description="Helical" evidence="17">
    <location>
        <begin position="349"/>
        <end position="371"/>
    </location>
</feature>
<dbReference type="InterPro" id="IPR003663">
    <property type="entry name" value="Sugar/inositol_transpt"/>
</dbReference>
<dbReference type="CDD" id="cd17432">
    <property type="entry name" value="MFS_GLUT_Class2"/>
    <property type="match status" value="1"/>
</dbReference>
<dbReference type="Proteomes" id="UP000002280">
    <property type="component" value="Chromosome 4"/>
</dbReference>
<evidence type="ECO:0000256" key="3">
    <source>
        <dbReference type="ARBA" id="ARBA00004424"/>
    </source>
</evidence>